<protein>
    <submittedName>
        <fullName evidence="8">Peptidase, M74 family</fullName>
    </submittedName>
</protein>
<name>A0A975BHK2_9BACT</name>
<dbReference type="SUPFAM" id="SSF55166">
    <property type="entry name" value="Hedgehog/DD-peptidase"/>
    <property type="match status" value="1"/>
</dbReference>
<gene>
    <name evidence="8" type="ORF">dnm_013490</name>
</gene>
<dbReference type="KEGG" id="dmm:dnm_013490"/>
<keyword evidence="1" id="KW-0645">Protease</keyword>
<sequence>MMIASFLFMPSMLRAEKVRESTCYGTTKKGRLENGVRLPRSGTNFVPYSSFGVMAGRTYVHSKVFEVIVKTYAILNKTHPDKIFMYGETGFKNGGKFKPHKTHQNGLSADFMVSVLDKAGKSVPLPTSIFNKFGYSLEFDKKGGYKDYTIDFEAMAAHLMILHKECQKAGIGIWRVIFDPELQPYLFKVRHGSYLIKKLRFSEKPSWVRHDEHYHVDFKVKCKKKF</sequence>
<dbReference type="AlphaFoldDB" id="A0A975BHK2"/>
<dbReference type="GO" id="GO:0008237">
    <property type="term" value="F:metallopeptidase activity"/>
    <property type="evidence" value="ECO:0007669"/>
    <property type="project" value="UniProtKB-KW"/>
</dbReference>
<keyword evidence="5" id="KW-0378">Hydrolase</keyword>
<reference evidence="8" key="1">
    <citation type="journal article" date="2021" name="Microb. Physiol.">
        <title>Proteogenomic Insights into the Physiology of Marine, Sulfate-Reducing, Filamentous Desulfonema limicola and Desulfonema magnum.</title>
        <authorList>
            <person name="Schnaars V."/>
            <person name="Wohlbrand L."/>
            <person name="Scheve S."/>
            <person name="Hinrichs C."/>
            <person name="Reinhardt R."/>
            <person name="Rabus R."/>
        </authorList>
    </citation>
    <scope>NUCLEOTIDE SEQUENCE</scope>
    <source>
        <strain evidence="8">4be13</strain>
    </source>
</reference>
<evidence type="ECO:0000256" key="1">
    <source>
        <dbReference type="ARBA" id="ARBA00022670"/>
    </source>
</evidence>
<evidence type="ECO:0000256" key="4">
    <source>
        <dbReference type="ARBA" id="ARBA00022764"/>
    </source>
</evidence>
<evidence type="ECO:0000256" key="3">
    <source>
        <dbReference type="ARBA" id="ARBA00022729"/>
    </source>
</evidence>
<evidence type="ECO:0000256" key="5">
    <source>
        <dbReference type="ARBA" id="ARBA00022801"/>
    </source>
</evidence>
<keyword evidence="7" id="KW-0482">Metalloprotease</keyword>
<dbReference type="InterPro" id="IPR009045">
    <property type="entry name" value="Zn_M74/Hedgehog-like"/>
</dbReference>
<proteinExistence type="predicted"/>
<keyword evidence="3" id="KW-0732">Signal</keyword>
<evidence type="ECO:0000256" key="7">
    <source>
        <dbReference type="ARBA" id="ARBA00023049"/>
    </source>
</evidence>
<dbReference type="Pfam" id="PF03411">
    <property type="entry name" value="Peptidase_M74"/>
    <property type="match status" value="1"/>
</dbReference>
<dbReference type="GO" id="GO:0006508">
    <property type="term" value="P:proteolysis"/>
    <property type="evidence" value="ECO:0007669"/>
    <property type="project" value="UniProtKB-KW"/>
</dbReference>
<evidence type="ECO:0000256" key="6">
    <source>
        <dbReference type="ARBA" id="ARBA00022833"/>
    </source>
</evidence>
<accession>A0A975BHK2</accession>
<dbReference type="GO" id="GO:0004252">
    <property type="term" value="F:serine-type endopeptidase activity"/>
    <property type="evidence" value="ECO:0007669"/>
    <property type="project" value="InterPro"/>
</dbReference>
<evidence type="ECO:0000313" key="8">
    <source>
        <dbReference type="EMBL" id="QTA85344.1"/>
    </source>
</evidence>
<keyword evidence="9" id="KW-1185">Reference proteome</keyword>
<dbReference type="GO" id="GO:0030288">
    <property type="term" value="C:outer membrane-bounded periplasmic space"/>
    <property type="evidence" value="ECO:0007669"/>
    <property type="project" value="InterPro"/>
</dbReference>
<organism evidence="8 9">
    <name type="scientific">Desulfonema magnum</name>
    <dbReference type="NCBI Taxonomy" id="45655"/>
    <lineage>
        <taxon>Bacteria</taxon>
        <taxon>Pseudomonadati</taxon>
        <taxon>Thermodesulfobacteriota</taxon>
        <taxon>Desulfobacteria</taxon>
        <taxon>Desulfobacterales</taxon>
        <taxon>Desulfococcaceae</taxon>
        <taxon>Desulfonema</taxon>
    </lineage>
</organism>
<keyword evidence="2" id="KW-0479">Metal-binding</keyword>
<dbReference type="Proteomes" id="UP000663722">
    <property type="component" value="Chromosome"/>
</dbReference>
<dbReference type="Gene3D" id="3.30.1380.10">
    <property type="match status" value="1"/>
</dbReference>
<dbReference type="GO" id="GO:0046872">
    <property type="term" value="F:metal ion binding"/>
    <property type="evidence" value="ECO:0007669"/>
    <property type="project" value="UniProtKB-KW"/>
</dbReference>
<evidence type="ECO:0000313" key="9">
    <source>
        <dbReference type="Proteomes" id="UP000663722"/>
    </source>
</evidence>
<dbReference type="EMBL" id="CP061800">
    <property type="protein sequence ID" value="QTA85344.1"/>
    <property type="molecule type" value="Genomic_DNA"/>
</dbReference>
<evidence type="ECO:0000256" key="2">
    <source>
        <dbReference type="ARBA" id="ARBA00022723"/>
    </source>
</evidence>
<dbReference type="InterPro" id="IPR005073">
    <property type="entry name" value="Peptidase_M74"/>
</dbReference>
<keyword evidence="4" id="KW-0574">Periplasm</keyword>
<keyword evidence="6" id="KW-0862">Zinc</keyword>